<dbReference type="InParanoid" id="B8MMX3"/>
<dbReference type="eggNOG" id="ENOG502S1E7">
    <property type="taxonomic scope" value="Eukaryota"/>
</dbReference>
<sequence length="202" mass="22784">MSPHFAPWHPVLFGLTAQYDRSTRSTVMGDMNYRIEFLFEDGNLRTHIIRSEVAMLQFLSKTEVPFAKVFDYCLNEGNPIGVGLILMEKLAGQSLPWSPLSGAEDENHGSASRYILNCSGFVRFDGRFDDGRFYLRHADNKGDHILVDDEFYITGVLDWEWAHPDVKSSAFNSPVMLLPVADLHNGSNQLGEQGLDFAHISE</sequence>
<reference evidence="2" key="1">
    <citation type="journal article" date="2015" name="Genome Announc.">
        <title>Genome sequence of the AIDS-associated pathogen Penicillium marneffei (ATCC18224) and its near taxonomic relative Talaromyces stipitatus (ATCC10500).</title>
        <authorList>
            <person name="Nierman W.C."/>
            <person name="Fedorova-Abrams N.D."/>
            <person name="Andrianopoulos A."/>
        </authorList>
    </citation>
    <scope>NUCLEOTIDE SEQUENCE [LARGE SCALE GENOMIC DNA]</scope>
    <source>
        <strain evidence="2">ATCC 10500 / CBS 375.48 / QM 6759 / NRRL 1006</strain>
    </source>
</reference>
<dbReference type="VEuPathDB" id="FungiDB:TSTA_101620"/>
<dbReference type="AlphaFoldDB" id="B8MMX3"/>
<dbReference type="RefSeq" id="XP_002486160.1">
    <property type="nucleotide sequence ID" value="XM_002486115.1"/>
</dbReference>
<dbReference type="GeneID" id="8101850"/>
<dbReference type="InterPro" id="IPR051678">
    <property type="entry name" value="AGP_Transferase"/>
</dbReference>
<organism evidence="1 2">
    <name type="scientific">Talaromyces stipitatus (strain ATCC 10500 / CBS 375.48 / QM 6759 / NRRL 1006)</name>
    <name type="common">Penicillium stipitatum</name>
    <dbReference type="NCBI Taxonomy" id="441959"/>
    <lineage>
        <taxon>Eukaryota</taxon>
        <taxon>Fungi</taxon>
        <taxon>Dikarya</taxon>
        <taxon>Ascomycota</taxon>
        <taxon>Pezizomycotina</taxon>
        <taxon>Eurotiomycetes</taxon>
        <taxon>Eurotiomycetidae</taxon>
        <taxon>Eurotiales</taxon>
        <taxon>Trichocomaceae</taxon>
        <taxon>Talaromyces</taxon>
        <taxon>Talaromyces sect. Talaromyces</taxon>
    </lineage>
</organism>
<proteinExistence type="predicted"/>
<dbReference type="PANTHER" id="PTHR21310">
    <property type="entry name" value="AMINOGLYCOSIDE PHOSPHOTRANSFERASE-RELATED-RELATED"/>
    <property type="match status" value="1"/>
</dbReference>
<dbReference type="OrthoDB" id="4215483at2759"/>
<dbReference type="SUPFAM" id="SSF56112">
    <property type="entry name" value="Protein kinase-like (PK-like)"/>
    <property type="match status" value="1"/>
</dbReference>
<accession>B8MMX3</accession>
<evidence type="ECO:0000313" key="1">
    <source>
        <dbReference type="EMBL" id="EED13922.1"/>
    </source>
</evidence>
<dbReference type="PANTHER" id="PTHR21310:SF15">
    <property type="entry name" value="AMINOGLYCOSIDE PHOSPHOTRANSFERASE DOMAIN-CONTAINING PROTEIN"/>
    <property type="match status" value="1"/>
</dbReference>
<dbReference type="STRING" id="441959.B8MMX3"/>
<dbReference type="EMBL" id="EQ962658">
    <property type="protein sequence ID" value="EED13922.1"/>
    <property type="molecule type" value="Genomic_DNA"/>
</dbReference>
<dbReference type="InterPro" id="IPR011009">
    <property type="entry name" value="Kinase-like_dom_sf"/>
</dbReference>
<dbReference type="Proteomes" id="UP000001745">
    <property type="component" value="Unassembled WGS sequence"/>
</dbReference>
<evidence type="ECO:0000313" key="2">
    <source>
        <dbReference type="Proteomes" id="UP000001745"/>
    </source>
</evidence>
<evidence type="ECO:0008006" key="3">
    <source>
        <dbReference type="Google" id="ProtNLM"/>
    </source>
</evidence>
<keyword evidence="2" id="KW-1185">Reference proteome</keyword>
<dbReference type="PhylomeDB" id="B8MMX3"/>
<name>B8MMX3_TALSN</name>
<protein>
    <recommendedName>
        <fullName evidence="3">Aminoglycoside phosphotransferase domain-containing protein</fullName>
    </recommendedName>
</protein>
<gene>
    <name evidence="1" type="ORF">TSTA_101620</name>
</gene>
<dbReference type="HOGENOM" id="CLU_1355455_0_0_1"/>